<name>A0ABQ9VKE6_SAGOE</name>
<sequence>MNEMGALAFQSPLAKGHRSLMEGIPMESDIQKNLQRAEVERDVGLAEMTEAGVSRPSKLGLPLQHGAAGLLQSPMWLQILWHALGKLPPHQHLLLSLRVKEAPMVTLHDKKALVSIPASIHVLFCVPQGTPESLFELDGFQVFPQQPLPSGPAREEAALAHVIDKEPGAQSSRLQNGVLPQHPFTAENLSLGDKSAARMWRSSLLAKS</sequence>
<gene>
    <name evidence="1" type="ORF">P7K49_009580</name>
</gene>
<protein>
    <submittedName>
        <fullName evidence="1">Uncharacterized protein</fullName>
    </submittedName>
</protein>
<reference evidence="1 2" key="1">
    <citation type="submission" date="2023-05" db="EMBL/GenBank/DDBJ databases">
        <title>B98-5 Cell Line De Novo Hybrid Assembly: An Optical Mapping Approach.</title>
        <authorList>
            <person name="Kananen K."/>
            <person name="Auerbach J.A."/>
            <person name="Kautto E."/>
            <person name="Blachly J.S."/>
        </authorList>
    </citation>
    <scope>NUCLEOTIDE SEQUENCE [LARGE SCALE GENOMIC DNA]</scope>
    <source>
        <strain evidence="1">B95-8</strain>
        <tissue evidence="1">Cell line</tissue>
    </source>
</reference>
<accession>A0ABQ9VKE6</accession>
<dbReference type="Proteomes" id="UP001266305">
    <property type="component" value="Unassembled WGS sequence"/>
</dbReference>
<dbReference type="EMBL" id="JASSZA010000005">
    <property type="protein sequence ID" value="KAK2109834.1"/>
    <property type="molecule type" value="Genomic_DNA"/>
</dbReference>
<evidence type="ECO:0000313" key="1">
    <source>
        <dbReference type="EMBL" id="KAK2109834.1"/>
    </source>
</evidence>
<keyword evidence="2" id="KW-1185">Reference proteome</keyword>
<comment type="caution">
    <text evidence="1">The sequence shown here is derived from an EMBL/GenBank/DDBJ whole genome shotgun (WGS) entry which is preliminary data.</text>
</comment>
<dbReference type="InterPro" id="IPR017943">
    <property type="entry name" value="Bactericidal_perm-incr_a/b_dom"/>
</dbReference>
<organism evidence="1 2">
    <name type="scientific">Saguinus oedipus</name>
    <name type="common">Cotton-top tamarin</name>
    <name type="synonym">Oedipomidas oedipus</name>
    <dbReference type="NCBI Taxonomy" id="9490"/>
    <lineage>
        <taxon>Eukaryota</taxon>
        <taxon>Metazoa</taxon>
        <taxon>Chordata</taxon>
        <taxon>Craniata</taxon>
        <taxon>Vertebrata</taxon>
        <taxon>Euteleostomi</taxon>
        <taxon>Mammalia</taxon>
        <taxon>Eutheria</taxon>
        <taxon>Euarchontoglires</taxon>
        <taxon>Primates</taxon>
        <taxon>Haplorrhini</taxon>
        <taxon>Platyrrhini</taxon>
        <taxon>Cebidae</taxon>
        <taxon>Callitrichinae</taxon>
        <taxon>Saguinus</taxon>
    </lineage>
</organism>
<dbReference type="SUPFAM" id="SSF55394">
    <property type="entry name" value="Bactericidal permeability-increasing protein, BPI"/>
    <property type="match status" value="1"/>
</dbReference>
<proteinExistence type="predicted"/>
<evidence type="ECO:0000313" key="2">
    <source>
        <dbReference type="Proteomes" id="UP001266305"/>
    </source>
</evidence>